<dbReference type="GO" id="GO:0008235">
    <property type="term" value="F:metalloexopeptidase activity"/>
    <property type="evidence" value="ECO:0007669"/>
    <property type="project" value="InterPro"/>
</dbReference>
<name>A0A090QKW7_9FLAO</name>
<comment type="subcellular location">
    <subcellularLocation>
        <location evidence="2">Vacuole membrane</location>
        <topology evidence="2">Multi-pass membrane protein</topology>
    </subcellularLocation>
</comment>
<comment type="function">
    <text evidence="1">May be involved in vacuolar sorting and osmoregulation.</text>
</comment>
<evidence type="ECO:0000256" key="9">
    <source>
        <dbReference type="SAM" id="Phobius"/>
    </source>
</evidence>
<dbReference type="GO" id="GO:0005774">
    <property type="term" value="C:vacuolar membrane"/>
    <property type="evidence" value="ECO:0007669"/>
    <property type="project" value="UniProtKB-SubCell"/>
</dbReference>
<feature type="transmembrane region" description="Helical" evidence="9">
    <location>
        <begin position="438"/>
        <end position="457"/>
    </location>
</feature>
<dbReference type="SUPFAM" id="SSF53187">
    <property type="entry name" value="Zn-dependent exopeptidases"/>
    <property type="match status" value="1"/>
</dbReference>
<evidence type="ECO:0000256" key="5">
    <source>
        <dbReference type="ARBA" id="ARBA00022554"/>
    </source>
</evidence>
<evidence type="ECO:0000256" key="1">
    <source>
        <dbReference type="ARBA" id="ARBA00003273"/>
    </source>
</evidence>
<organism evidence="11 12">
    <name type="scientific">Nonlabens tegetincola</name>
    <dbReference type="NCBI Taxonomy" id="323273"/>
    <lineage>
        <taxon>Bacteria</taxon>
        <taxon>Pseudomonadati</taxon>
        <taxon>Bacteroidota</taxon>
        <taxon>Flavobacteriia</taxon>
        <taxon>Flavobacteriales</taxon>
        <taxon>Flavobacteriaceae</taxon>
        <taxon>Nonlabens</taxon>
    </lineage>
</organism>
<dbReference type="eggNOG" id="COG1455">
    <property type="taxonomic scope" value="Bacteria"/>
</dbReference>
<dbReference type="GO" id="GO:0006508">
    <property type="term" value="P:proteolysis"/>
    <property type="evidence" value="ECO:0007669"/>
    <property type="project" value="InterPro"/>
</dbReference>
<keyword evidence="9" id="KW-0472">Membrane</keyword>
<gene>
    <name evidence="11" type="ORF">JCM19294_2948</name>
</gene>
<feature type="transmembrane region" description="Helical" evidence="9">
    <location>
        <begin position="496"/>
        <end position="514"/>
    </location>
</feature>
<protein>
    <recommendedName>
        <fullName evidence="4">Vacuolar membrane protease</fullName>
    </recommendedName>
    <alternativeName>
        <fullName evidence="8">FXNA-related family protease 1</fullName>
    </alternativeName>
</protein>
<evidence type="ECO:0000256" key="4">
    <source>
        <dbReference type="ARBA" id="ARBA00017435"/>
    </source>
</evidence>
<evidence type="ECO:0000313" key="11">
    <source>
        <dbReference type="EMBL" id="GAK96166.1"/>
    </source>
</evidence>
<keyword evidence="12" id="KW-1185">Reference proteome</keyword>
<feature type="transmembrane region" description="Helical" evidence="9">
    <location>
        <begin position="407"/>
        <end position="426"/>
    </location>
</feature>
<dbReference type="PANTHER" id="PTHR12147">
    <property type="entry name" value="METALLOPEPTIDASE M28 FAMILY MEMBER"/>
    <property type="match status" value="1"/>
</dbReference>
<dbReference type="Gene3D" id="3.40.630.10">
    <property type="entry name" value="Zn peptidases"/>
    <property type="match status" value="1"/>
</dbReference>
<evidence type="ECO:0000256" key="2">
    <source>
        <dbReference type="ARBA" id="ARBA00004128"/>
    </source>
</evidence>
<keyword evidence="7" id="KW-0325">Glycoprotein</keyword>
<evidence type="ECO:0000259" key="10">
    <source>
        <dbReference type="Pfam" id="PF04389"/>
    </source>
</evidence>
<comment type="caution">
    <text evidence="11">The sequence shown here is derived from an EMBL/GenBank/DDBJ whole genome shotgun (WGS) entry which is preliminary data.</text>
</comment>
<evidence type="ECO:0000313" key="12">
    <source>
        <dbReference type="Proteomes" id="UP000029221"/>
    </source>
</evidence>
<keyword evidence="9" id="KW-0812">Transmembrane</keyword>
<dbReference type="RefSeq" id="WP_042277180.1">
    <property type="nucleotide sequence ID" value="NZ_BBML01000001.1"/>
</dbReference>
<dbReference type="eggNOG" id="COG2234">
    <property type="taxonomic scope" value="Bacteria"/>
</dbReference>
<feature type="transmembrane region" description="Helical" evidence="9">
    <location>
        <begin position="463"/>
        <end position="489"/>
    </location>
</feature>
<dbReference type="AlphaFoldDB" id="A0A090QKW7"/>
<dbReference type="InterPro" id="IPR045175">
    <property type="entry name" value="M28_fam"/>
</dbReference>
<dbReference type="EMBL" id="BBML01000001">
    <property type="protein sequence ID" value="GAK96166.1"/>
    <property type="molecule type" value="Genomic_DNA"/>
</dbReference>
<feature type="transmembrane region" description="Helical" evidence="9">
    <location>
        <begin position="362"/>
        <end position="387"/>
    </location>
</feature>
<feature type="domain" description="Peptidase M28" evidence="10">
    <location>
        <begin position="103"/>
        <end position="292"/>
    </location>
</feature>
<keyword evidence="6 9" id="KW-1133">Transmembrane helix</keyword>
<feature type="transmembrane region" description="Helical" evidence="9">
    <location>
        <begin position="333"/>
        <end position="355"/>
    </location>
</feature>
<dbReference type="Proteomes" id="UP000029221">
    <property type="component" value="Unassembled WGS sequence"/>
</dbReference>
<evidence type="ECO:0000256" key="7">
    <source>
        <dbReference type="ARBA" id="ARBA00023180"/>
    </source>
</evidence>
<dbReference type="Pfam" id="PF04389">
    <property type="entry name" value="Peptidase_M28"/>
    <property type="match status" value="1"/>
</dbReference>
<accession>A0A090QKW7</accession>
<dbReference type="InterPro" id="IPR007484">
    <property type="entry name" value="Peptidase_M28"/>
</dbReference>
<comment type="similarity">
    <text evidence="3">Belongs to the peptidase M28 family.</text>
</comment>
<evidence type="ECO:0000256" key="8">
    <source>
        <dbReference type="ARBA" id="ARBA00031512"/>
    </source>
</evidence>
<evidence type="ECO:0000256" key="6">
    <source>
        <dbReference type="ARBA" id="ARBA00022989"/>
    </source>
</evidence>
<feature type="transmembrane region" description="Helical" evidence="9">
    <location>
        <begin position="7"/>
        <end position="25"/>
    </location>
</feature>
<feature type="transmembrane region" description="Helical" evidence="9">
    <location>
        <begin position="520"/>
        <end position="540"/>
    </location>
</feature>
<keyword evidence="5" id="KW-0926">Vacuole</keyword>
<dbReference type="STRING" id="319236.BST91_10145"/>
<proteinExistence type="inferred from homology"/>
<reference evidence="11" key="1">
    <citation type="journal article" date="2014" name="Genome Announc.">
        <title>Draft Genome Sequences of Marine Flavobacterium Nonlabens Strains NR17, NR24, NR27, NR32, NR33, and Ara13.</title>
        <authorList>
            <person name="Nakanishi M."/>
            <person name="Meirelles P."/>
            <person name="Suzuki R."/>
            <person name="Takatani N."/>
            <person name="Mino S."/>
            <person name="Suda W."/>
            <person name="Oshima K."/>
            <person name="Hattori M."/>
            <person name="Ohkuma M."/>
            <person name="Hosokawa M."/>
            <person name="Miyashita K."/>
            <person name="Thompson F.L."/>
            <person name="Niwa A."/>
            <person name="Sawabe T."/>
            <person name="Sawabe T."/>
        </authorList>
    </citation>
    <scope>NUCLEOTIDE SEQUENCE [LARGE SCALE GENOMIC DNA]</scope>
    <source>
        <strain evidence="11">JCM 19294</strain>
    </source>
</reference>
<dbReference type="PANTHER" id="PTHR12147:SF58">
    <property type="entry name" value="VACUOLAR MEMBRANE PROTEASE"/>
    <property type="match status" value="1"/>
</dbReference>
<sequence>MRPKSHFSSAISFVIILLLVFYAFYSQTPSSEVKENVPATEWSTARALEHIQALSVEPHYLGSKAHDKARDYIIKQLKSYGLNVTTQSAYDISWNGNMSKPENILARIKGRTDSKNALLLLSHYDSDPHSSKGASDAASGVATILEATRAFLAKNEQPENDIIICITDGEELGLNGASTFVNKHEWAQDVAFVLNFEARGSGGPSYMLVETNGGNRKIIEAFSKSGVEYPVANSLAYSIYKMIPNDTDLTIFREDGDINGLNFAFIGDHFDYHTQLDSYERLDRNTLAHQGSYLMPQLDYFSSIDLTDRLKTEKDDDVVYVPLPLIKMVQFPFSWLSGLIIVAFVLMITLIVYGIKRRRIQLTYLLGGFVPFLGALIISYLITNYTWIGIKESEFYIHQLHGFPYNGYWLIAAAAFIALTISFFLYHKYYHRDRIPSLSVAPIFILWLICLLVAFPVGDGGILGSIFLPGAGFLIIPVFCSLIMLYINIQQKRPSYILLVLLSVPAIFILSPFIKAFPVALGMSILFVASVLTALLFGLLVPITGHYRKKGLLAFMSLIITIGCGVYAFAKAEFSPSQPQSTSLVYIHNQDENKAQWATYDPTLTDWVKEKLGNNPQNAKELNKNSIDSKYGTGFSYVAPAEYKKLASLDIEILSDRLVGEDRKVKLKVSSTETLHRIEAFTTDEVLFKKAVVNGLQVPKTGKSETPFGYRWGNRLLSYYIKDNEPLVMELTFSAQDNPELIFYGASFDLMQRSEFEITARPIEQMSMPFVLNDAVLKKRSIKLVNQQTIVEEQTADEK</sequence>
<evidence type="ECO:0000256" key="3">
    <source>
        <dbReference type="ARBA" id="ARBA00010918"/>
    </source>
</evidence>
<feature type="transmembrane region" description="Helical" evidence="9">
    <location>
        <begin position="552"/>
        <end position="570"/>
    </location>
</feature>